<organism evidence="2 3">
    <name type="scientific">Streptomyces botrytidirepellens</name>
    <dbReference type="NCBI Taxonomy" id="2486417"/>
    <lineage>
        <taxon>Bacteria</taxon>
        <taxon>Bacillati</taxon>
        <taxon>Actinomycetota</taxon>
        <taxon>Actinomycetes</taxon>
        <taxon>Kitasatosporales</taxon>
        <taxon>Streptomycetaceae</taxon>
        <taxon>Streptomyces</taxon>
    </lineage>
</organism>
<feature type="compositionally biased region" description="Polar residues" evidence="1">
    <location>
        <begin position="74"/>
        <end position="84"/>
    </location>
</feature>
<feature type="region of interest" description="Disordered" evidence="1">
    <location>
        <begin position="44"/>
        <end position="93"/>
    </location>
</feature>
<accession>A0A3M8WNB0</accession>
<dbReference type="EMBL" id="RIBZ01000138">
    <property type="protein sequence ID" value="RNG30449.1"/>
    <property type="molecule type" value="Genomic_DNA"/>
</dbReference>
<proteinExistence type="predicted"/>
<reference evidence="2 3" key="1">
    <citation type="submission" date="2018-11" db="EMBL/GenBank/DDBJ databases">
        <title>The Potential of Streptomyces as Biocontrol Agents against the Tomato grey mould, Botrytis cinerea (Gray mold) Frontiers in Microbiology.</title>
        <authorList>
            <person name="Li D."/>
        </authorList>
    </citation>
    <scope>NUCLEOTIDE SEQUENCE [LARGE SCALE GENOMIC DNA]</scope>
    <source>
        <strain evidence="2 3">NEAU-LD23</strain>
    </source>
</reference>
<comment type="caution">
    <text evidence="2">The sequence shown here is derived from an EMBL/GenBank/DDBJ whole genome shotgun (WGS) entry which is preliminary data.</text>
</comment>
<dbReference type="Proteomes" id="UP000275401">
    <property type="component" value="Unassembled WGS sequence"/>
</dbReference>
<evidence type="ECO:0000313" key="2">
    <source>
        <dbReference type="EMBL" id="RNG30449.1"/>
    </source>
</evidence>
<dbReference type="AlphaFoldDB" id="A0A3M8WNB0"/>
<protein>
    <submittedName>
        <fullName evidence="2">Uncharacterized protein</fullName>
    </submittedName>
</protein>
<name>A0A3M8WNB0_9ACTN</name>
<gene>
    <name evidence="2" type="ORF">EEJ42_10490</name>
</gene>
<keyword evidence="3" id="KW-1185">Reference proteome</keyword>
<evidence type="ECO:0000256" key="1">
    <source>
        <dbReference type="SAM" id="MobiDB-lite"/>
    </source>
</evidence>
<evidence type="ECO:0000313" key="3">
    <source>
        <dbReference type="Proteomes" id="UP000275401"/>
    </source>
</evidence>
<sequence>MRPRDRWVRVEAALLRRVRDRYLGQATAPEALVCALTGSASIGDQSVEVHPRVSTPLTTEKPPQTRPSEPAGSGRSSPRSNPAAQTAGEEAVFRPCAISRSECLRTNHFTG</sequence>